<proteinExistence type="predicted"/>
<evidence type="ECO:0000313" key="2">
    <source>
        <dbReference type="Proteomes" id="UP000233766"/>
    </source>
</evidence>
<protein>
    <submittedName>
        <fullName evidence="1">Uncharacterized protein</fullName>
    </submittedName>
</protein>
<reference evidence="1 2" key="1">
    <citation type="submission" date="2017-12" db="EMBL/GenBank/DDBJ databases">
        <title>Sequencing the genomes of 1000 Actinobacteria strains.</title>
        <authorList>
            <person name="Klenk H.-P."/>
        </authorList>
    </citation>
    <scope>NUCLEOTIDE SEQUENCE [LARGE SCALE GENOMIC DNA]</scope>
    <source>
        <strain evidence="1 2">DSM 44489</strain>
    </source>
</reference>
<sequence>MSEETPVTVTVDRIAEPAALRAYMMTDPHPKGYLWDSPAARVGRAVYAYEYFKANKKPTEGEPGWYDIPSEDEVRAVVLAKEQDDE</sequence>
<gene>
    <name evidence="1" type="ORF">ATK86_5327</name>
</gene>
<name>A0A2N3VGZ5_9NOCA</name>
<dbReference type="AlphaFoldDB" id="A0A2N3VGZ5"/>
<accession>A0A2N3VGZ5</accession>
<keyword evidence="2" id="KW-1185">Reference proteome</keyword>
<comment type="caution">
    <text evidence="1">The sequence shown here is derived from an EMBL/GenBank/DDBJ whole genome shotgun (WGS) entry which is preliminary data.</text>
</comment>
<dbReference type="Proteomes" id="UP000233766">
    <property type="component" value="Unassembled WGS sequence"/>
</dbReference>
<dbReference type="EMBL" id="PJMW01000002">
    <property type="protein sequence ID" value="PKV80890.1"/>
    <property type="molecule type" value="Genomic_DNA"/>
</dbReference>
<dbReference type="OrthoDB" id="4554829at2"/>
<evidence type="ECO:0000313" key="1">
    <source>
        <dbReference type="EMBL" id="PKV80890.1"/>
    </source>
</evidence>
<organism evidence="1 2">
    <name type="scientific">Nocardia fluminea</name>
    <dbReference type="NCBI Taxonomy" id="134984"/>
    <lineage>
        <taxon>Bacteria</taxon>
        <taxon>Bacillati</taxon>
        <taxon>Actinomycetota</taxon>
        <taxon>Actinomycetes</taxon>
        <taxon>Mycobacteriales</taxon>
        <taxon>Nocardiaceae</taxon>
        <taxon>Nocardia</taxon>
    </lineage>
</organism>
<dbReference type="RefSeq" id="WP_101466738.1">
    <property type="nucleotide sequence ID" value="NZ_PJMW01000002.1"/>
</dbReference>